<proteinExistence type="predicted"/>
<name>A0A075GNF7_9ARCH</name>
<evidence type="ECO:0000313" key="2">
    <source>
        <dbReference type="EMBL" id="AIF03492.1"/>
    </source>
</evidence>
<reference evidence="2" key="1">
    <citation type="journal article" date="2014" name="Genome Biol. Evol.">
        <title>Pangenome evidence for extensive interdomain horizontal transfer affecting lineage core and shell genes in uncultured planktonic thaumarchaeota and euryarchaeota.</title>
        <authorList>
            <person name="Deschamps P."/>
            <person name="Zivanovic Y."/>
            <person name="Moreira D."/>
            <person name="Rodriguez-Valera F."/>
            <person name="Lopez-Garcia P."/>
        </authorList>
    </citation>
    <scope>NUCLEOTIDE SEQUENCE</scope>
</reference>
<dbReference type="EMBL" id="KF900681">
    <property type="protein sequence ID" value="AIF03492.1"/>
    <property type="molecule type" value="Genomic_DNA"/>
</dbReference>
<organism evidence="2">
    <name type="scientific">uncultured marine thaumarchaeote KM3_167_H09</name>
    <dbReference type="NCBI Taxonomy" id="1456036"/>
    <lineage>
        <taxon>Archaea</taxon>
        <taxon>Nitrososphaerota</taxon>
        <taxon>environmental samples</taxon>
    </lineage>
</organism>
<sequence>MPKSDTAETVYERIAQLEDEVASLRNELDFLKNAMRNKIARHEIKMIRKGTDVSSMID</sequence>
<keyword evidence="1" id="KW-0175">Coiled coil</keyword>
<evidence type="ECO:0000256" key="1">
    <source>
        <dbReference type="SAM" id="Coils"/>
    </source>
</evidence>
<protein>
    <submittedName>
        <fullName evidence="2">Uncharacterized protein</fullName>
    </submittedName>
</protein>
<dbReference type="AlphaFoldDB" id="A0A075GNF7"/>
<accession>A0A075GNF7</accession>
<feature type="coiled-coil region" evidence="1">
    <location>
        <begin position="7"/>
        <end position="41"/>
    </location>
</feature>